<feature type="transmembrane region" description="Helical" evidence="2">
    <location>
        <begin position="190"/>
        <end position="215"/>
    </location>
</feature>
<dbReference type="OrthoDB" id="8477132at2"/>
<sequence>MVRLGLICDPDFPTRIAKNLAEVLPDKLQHRGEDPASWSVEVVSDPLAAGRTSSEEILAATRDQLRHHGWDYAVCLTDLPLRRHKHPVLADIDTDHRVGAVSLPALGGLQPHRRARQMVLQALDDVGATTRQPPGGSQHELRSKLTEILAPVRRYTPQHDRIDIRYTATAGRGRVRLLTGMVRSNSPWQLVLGLSSALAAALATSAFGLTSSTVWQIGDLLGPWRKLVVTFGVIALMTTWLVLSHNLWEQRHRIGDREQRFLYNASTVLTLGIGVGCLYAALFLINLTATVFLIDAALLQSKLGHPTGFGSYLVLAWGATSMGVAAGALGSGLESDSAVRQAAYGYREEQRRAEQQELDRNARQQDR</sequence>
<evidence type="ECO:0000256" key="2">
    <source>
        <dbReference type="SAM" id="Phobius"/>
    </source>
</evidence>
<feature type="transmembrane region" description="Helical" evidence="2">
    <location>
        <begin position="268"/>
        <end position="294"/>
    </location>
</feature>
<evidence type="ECO:0000313" key="3">
    <source>
        <dbReference type="EMBL" id="RCW46037.1"/>
    </source>
</evidence>
<feature type="transmembrane region" description="Helical" evidence="2">
    <location>
        <begin position="314"/>
        <end position="333"/>
    </location>
</feature>
<proteinExistence type="predicted"/>
<gene>
    <name evidence="3" type="ORF">DFQ14_102339</name>
</gene>
<reference evidence="3 4" key="1">
    <citation type="submission" date="2018-07" db="EMBL/GenBank/DDBJ databases">
        <title>Genomic Encyclopedia of Type Strains, Phase III (KMG-III): the genomes of soil and plant-associated and newly described type strains.</title>
        <authorList>
            <person name="Whitman W."/>
        </authorList>
    </citation>
    <scope>NUCLEOTIDE SEQUENCE [LARGE SCALE GENOMIC DNA]</scope>
    <source>
        <strain evidence="3 4">CECT 8575</strain>
    </source>
</reference>
<dbReference type="RefSeq" id="WP_114451865.1">
    <property type="nucleotide sequence ID" value="NZ_QPJC01000002.1"/>
</dbReference>
<evidence type="ECO:0008006" key="5">
    <source>
        <dbReference type="Google" id="ProtNLM"/>
    </source>
</evidence>
<evidence type="ECO:0000256" key="1">
    <source>
        <dbReference type="SAM" id="MobiDB-lite"/>
    </source>
</evidence>
<comment type="caution">
    <text evidence="3">The sequence shown here is derived from an EMBL/GenBank/DDBJ whole genome shotgun (WGS) entry which is preliminary data.</text>
</comment>
<protein>
    <recommendedName>
        <fullName evidence="5">5,10-methylene-tetrahydrofolate dehydrogenase</fullName>
    </recommendedName>
</protein>
<dbReference type="EMBL" id="QPJC01000002">
    <property type="protein sequence ID" value="RCW46037.1"/>
    <property type="molecule type" value="Genomic_DNA"/>
</dbReference>
<keyword evidence="2" id="KW-0812">Transmembrane</keyword>
<dbReference type="AlphaFoldDB" id="A0A368VXK3"/>
<organism evidence="3 4">
    <name type="scientific">Halopolyspora algeriensis</name>
    <dbReference type="NCBI Taxonomy" id="1500506"/>
    <lineage>
        <taxon>Bacteria</taxon>
        <taxon>Bacillati</taxon>
        <taxon>Actinomycetota</taxon>
        <taxon>Actinomycetes</taxon>
        <taxon>Actinomycetes incertae sedis</taxon>
        <taxon>Halopolyspora</taxon>
    </lineage>
</organism>
<accession>A0A368VXK3</accession>
<keyword evidence="2" id="KW-1133">Transmembrane helix</keyword>
<name>A0A368VXK3_9ACTN</name>
<feature type="transmembrane region" description="Helical" evidence="2">
    <location>
        <begin position="227"/>
        <end position="248"/>
    </location>
</feature>
<keyword evidence="2" id="KW-0472">Membrane</keyword>
<feature type="compositionally biased region" description="Basic and acidic residues" evidence="1">
    <location>
        <begin position="346"/>
        <end position="367"/>
    </location>
</feature>
<dbReference type="Proteomes" id="UP000253495">
    <property type="component" value="Unassembled WGS sequence"/>
</dbReference>
<evidence type="ECO:0000313" key="4">
    <source>
        <dbReference type="Proteomes" id="UP000253495"/>
    </source>
</evidence>
<feature type="region of interest" description="Disordered" evidence="1">
    <location>
        <begin position="344"/>
        <end position="367"/>
    </location>
</feature>
<keyword evidence="4" id="KW-1185">Reference proteome</keyword>